<gene>
    <name evidence="1" type="ordered locus">plu2546</name>
</gene>
<dbReference type="Proteomes" id="UP000002514">
    <property type="component" value="Chromosome"/>
</dbReference>
<sequence length="68" mass="8156">MRKRYQDLLFELVKEFDGRITGINLPETAVDIDMKQDKTGFSRDRYFSAELDNIKFARQVFKKFYNPT</sequence>
<dbReference type="EMBL" id="BX571867">
    <property type="protein sequence ID" value="CAE14920.1"/>
    <property type="molecule type" value="Genomic_DNA"/>
</dbReference>
<dbReference type="RefSeq" id="WP_011146769.1">
    <property type="nucleotide sequence ID" value="NC_005126.1"/>
</dbReference>
<dbReference type="AlphaFoldDB" id="Q7N411"/>
<organism evidence="1 2">
    <name type="scientific">Photorhabdus laumondii subsp. laumondii (strain DSM 15139 / CIP 105565 / TT01)</name>
    <name type="common">Photorhabdus luminescens subsp. laumondii</name>
    <dbReference type="NCBI Taxonomy" id="243265"/>
    <lineage>
        <taxon>Bacteria</taxon>
        <taxon>Pseudomonadati</taxon>
        <taxon>Pseudomonadota</taxon>
        <taxon>Gammaproteobacteria</taxon>
        <taxon>Enterobacterales</taxon>
        <taxon>Morganellaceae</taxon>
        <taxon>Photorhabdus</taxon>
    </lineage>
</organism>
<dbReference type="HOGENOM" id="CLU_2790354_0_0_6"/>
<dbReference type="STRING" id="243265.plu2546"/>
<keyword evidence="2" id="KW-1185">Reference proteome</keyword>
<evidence type="ECO:0000313" key="2">
    <source>
        <dbReference type="Proteomes" id="UP000002514"/>
    </source>
</evidence>
<proteinExistence type="predicted"/>
<dbReference type="KEGG" id="plu:plu2546"/>
<accession>Q7N411</accession>
<protein>
    <submittedName>
        <fullName evidence="1">Photorhabdus luminescens subsp. laumondii TTO1 complete genome segment 9/17</fullName>
    </submittedName>
</protein>
<dbReference type="GeneID" id="93366707"/>
<evidence type="ECO:0000313" key="1">
    <source>
        <dbReference type="EMBL" id="CAE14920.1"/>
    </source>
</evidence>
<name>Q7N411_PHOLL</name>
<reference evidence="2" key="1">
    <citation type="journal article" date="2003" name="Nat. Biotechnol.">
        <title>The genome sequence of the entomopathogenic bacterium Photorhabdus luminescens.</title>
        <authorList>
            <person name="Duchaud E."/>
            <person name="Rusniok C."/>
            <person name="Frangeul L."/>
            <person name="Buchrieser C."/>
            <person name="Givaudan A."/>
            <person name="Taourit S."/>
            <person name="Bocs S."/>
            <person name="Boursaux-Eude C."/>
            <person name="Chandler M."/>
            <person name="Charles J.-F."/>
            <person name="Dassa E."/>
            <person name="Derose R."/>
            <person name="Derzelle S."/>
            <person name="Freyssinet G."/>
            <person name="Gaudriault S."/>
            <person name="Medigue C."/>
            <person name="Lanois A."/>
            <person name="Powell K."/>
            <person name="Siguier P."/>
            <person name="Vincent R."/>
            <person name="Wingate V."/>
            <person name="Zouine M."/>
            <person name="Glaser P."/>
            <person name="Boemare N."/>
            <person name="Danchin A."/>
            <person name="Kunst F."/>
        </authorList>
    </citation>
    <scope>NUCLEOTIDE SEQUENCE [LARGE SCALE GENOMIC DNA]</scope>
    <source>
        <strain evidence="2">DSM 15139 / CIP 105565 / TT01</strain>
    </source>
</reference>